<name>A0AC60PRQ5_IXOPE</name>
<evidence type="ECO:0000313" key="2">
    <source>
        <dbReference type="Proteomes" id="UP000805193"/>
    </source>
</evidence>
<gene>
    <name evidence="1" type="ORF">HPB47_000996</name>
</gene>
<sequence>MDGENNFKLQKDAHFGRLAAPATPYHDHHQRSTRKTNPNPTFKDYVQCDDAAWTSAELTTDNILNSVREQNDCSDEENANDEDEEATVTDQQEESVSNSHVLSAISKLRIFFGRCASATETVHRKVDDIESFVLQRLCSTYQKKISDFF</sequence>
<protein>
    <submittedName>
        <fullName evidence="1">Uncharacterized protein</fullName>
    </submittedName>
</protein>
<reference evidence="1 2" key="1">
    <citation type="journal article" date="2020" name="Cell">
        <title>Large-Scale Comparative Analyses of Tick Genomes Elucidate Their Genetic Diversity and Vector Capacities.</title>
        <authorList>
            <consortium name="Tick Genome and Microbiome Consortium (TIGMIC)"/>
            <person name="Jia N."/>
            <person name="Wang J."/>
            <person name="Shi W."/>
            <person name="Du L."/>
            <person name="Sun Y."/>
            <person name="Zhan W."/>
            <person name="Jiang J.F."/>
            <person name="Wang Q."/>
            <person name="Zhang B."/>
            <person name="Ji P."/>
            <person name="Bell-Sakyi L."/>
            <person name="Cui X.M."/>
            <person name="Yuan T.T."/>
            <person name="Jiang B.G."/>
            <person name="Yang W.F."/>
            <person name="Lam T.T."/>
            <person name="Chang Q.C."/>
            <person name="Ding S.J."/>
            <person name="Wang X.J."/>
            <person name="Zhu J.G."/>
            <person name="Ruan X.D."/>
            <person name="Zhao L."/>
            <person name="Wei J.T."/>
            <person name="Ye R.Z."/>
            <person name="Que T.C."/>
            <person name="Du C.H."/>
            <person name="Zhou Y.H."/>
            <person name="Cheng J.X."/>
            <person name="Dai P.F."/>
            <person name="Guo W.B."/>
            <person name="Han X.H."/>
            <person name="Huang E.J."/>
            <person name="Li L.F."/>
            <person name="Wei W."/>
            <person name="Gao Y.C."/>
            <person name="Liu J.Z."/>
            <person name="Shao H.Z."/>
            <person name="Wang X."/>
            <person name="Wang C.C."/>
            <person name="Yang T.C."/>
            <person name="Huo Q.B."/>
            <person name="Li W."/>
            <person name="Chen H.Y."/>
            <person name="Chen S.E."/>
            <person name="Zhou L.G."/>
            <person name="Ni X.B."/>
            <person name="Tian J.H."/>
            <person name="Sheng Y."/>
            <person name="Liu T."/>
            <person name="Pan Y.S."/>
            <person name="Xia L.Y."/>
            <person name="Li J."/>
            <person name="Zhao F."/>
            <person name="Cao W.C."/>
        </authorList>
    </citation>
    <scope>NUCLEOTIDE SEQUENCE [LARGE SCALE GENOMIC DNA]</scope>
    <source>
        <strain evidence="1">Iper-2018</strain>
    </source>
</reference>
<comment type="caution">
    <text evidence="1">The sequence shown here is derived from an EMBL/GenBank/DDBJ whole genome shotgun (WGS) entry which is preliminary data.</text>
</comment>
<accession>A0AC60PRQ5</accession>
<evidence type="ECO:0000313" key="1">
    <source>
        <dbReference type="EMBL" id="KAG0423208.1"/>
    </source>
</evidence>
<dbReference type="Proteomes" id="UP000805193">
    <property type="component" value="Unassembled WGS sequence"/>
</dbReference>
<dbReference type="EMBL" id="JABSTQ010010130">
    <property type="protein sequence ID" value="KAG0423208.1"/>
    <property type="molecule type" value="Genomic_DNA"/>
</dbReference>
<proteinExistence type="predicted"/>
<organism evidence="1 2">
    <name type="scientific">Ixodes persulcatus</name>
    <name type="common">Taiga tick</name>
    <dbReference type="NCBI Taxonomy" id="34615"/>
    <lineage>
        <taxon>Eukaryota</taxon>
        <taxon>Metazoa</taxon>
        <taxon>Ecdysozoa</taxon>
        <taxon>Arthropoda</taxon>
        <taxon>Chelicerata</taxon>
        <taxon>Arachnida</taxon>
        <taxon>Acari</taxon>
        <taxon>Parasitiformes</taxon>
        <taxon>Ixodida</taxon>
        <taxon>Ixodoidea</taxon>
        <taxon>Ixodidae</taxon>
        <taxon>Ixodinae</taxon>
        <taxon>Ixodes</taxon>
    </lineage>
</organism>
<keyword evidence="2" id="KW-1185">Reference proteome</keyword>